<comment type="pathway">
    <text evidence="2 14">Protein modification; protein glycosylation.</text>
</comment>
<protein>
    <recommendedName>
        <fullName evidence="4 14">Dolichyl-phosphate-mannose--protein mannosyltransferase</fullName>
        <ecNumber evidence="4 14">2.4.1.109</ecNumber>
    </recommendedName>
</protein>
<dbReference type="InterPro" id="IPR027005">
    <property type="entry name" value="PMT-like"/>
</dbReference>
<keyword evidence="18" id="KW-1185">Reference proteome</keyword>
<dbReference type="GO" id="GO:0005789">
    <property type="term" value="C:endoplasmic reticulum membrane"/>
    <property type="evidence" value="ECO:0007669"/>
    <property type="project" value="UniProtKB-SubCell"/>
</dbReference>
<feature type="transmembrane region" description="Helical" evidence="14">
    <location>
        <begin position="705"/>
        <end position="727"/>
    </location>
</feature>
<evidence type="ECO:0000256" key="14">
    <source>
        <dbReference type="RuleBase" id="RU367007"/>
    </source>
</evidence>
<dbReference type="UniPathway" id="UPA00378"/>
<feature type="region of interest" description="Disordered" evidence="15">
    <location>
        <begin position="1"/>
        <end position="22"/>
    </location>
</feature>
<gene>
    <name evidence="17" type="primary">PMT2_5</name>
    <name evidence="17" type="ORF">CU098_013457</name>
</gene>
<evidence type="ECO:0000256" key="4">
    <source>
        <dbReference type="ARBA" id="ARBA00012839"/>
    </source>
</evidence>
<feature type="transmembrane region" description="Helical" evidence="14">
    <location>
        <begin position="674"/>
        <end position="693"/>
    </location>
</feature>
<dbReference type="SMART" id="SM00472">
    <property type="entry name" value="MIR"/>
    <property type="match status" value="3"/>
</dbReference>
<dbReference type="FunFam" id="2.80.10.50:FF:000012">
    <property type="entry name" value="Protein O-mannosyl-transferase 1"/>
    <property type="match status" value="1"/>
</dbReference>
<keyword evidence="9 14" id="KW-0256">Endoplasmic reticulum</keyword>
<dbReference type="EC" id="2.4.1.109" evidence="4 14"/>
<dbReference type="InterPro" id="IPR016093">
    <property type="entry name" value="MIR_motif"/>
</dbReference>
<keyword evidence="10 14" id="KW-1133">Transmembrane helix</keyword>
<evidence type="ECO:0000256" key="10">
    <source>
        <dbReference type="ARBA" id="ARBA00022989"/>
    </source>
</evidence>
<evidence type="ECO:0000256" key="5">
    <source>
        <dbReference type="ARBA" id="ARBA00022676"/>
    </source>
</evidence>
<feature type="compositionally biased region" description="Basic residues" evidence="15">
    <location>
        <begin position="1"/>
        <end position="10"/>
    </location>
</feature>
<dbReference type="STRING" id="4846.A0A367KY67"/>
<dbReference type="CDD" id="cd23284">
    <property type="entry name" value="beta-trefoil_MIR_PMT2-like"/>
    <property type="match status" value="1"/>
</dbReference>
<dbReference type="GO" id="GO:0004169">
    <property type="term" value="F:dolichyl-phosphate-mannose-protein mannosyltransferase activity"/>
    <property type="evidence" value="ECO:0007669"/>
    <property type="project" value="UniProtKB-UniRule"/>
</dbReference>
<evidence type="ECO:0000313" key="17">
    <source>
        <dbReference type="EMBL" id="RCI07126.1"/>
    </source>
</evidence>
<keyword evidence="6 14" id="KW-0808">Transferase</keyword>
<dbReference type="OrthoDB" id="292747at2759"/>
<evidence type="ECO:0000256" key="1">
    <source>
        <dbReference type="ARBA" id="ARBA00004477"/>
    </source>
</evidence>
<dbReference type="InterPro" id="IPR003342">
    <property type="entry name" value="ArnT-like_N"/>
</dbReference>
<feature type="transmembrane region" description="Helical" evidence="14">
    <location>
        <begin position="285"/>
        <end position="310"/>
    </location>
</feature>
<evidence type="ECO:0000256" key="2">
    <source>
        <dbReference type="ARBA" id="ARBA00004922"/>
    </source>
</evidence>
<comment type="function">
    <text evidence="14">Transfers mannose from Dol-P-mannose to Ser or Thr residues on proteins.</text>
</comment>
<dbReference type="PANTHER" id="PTHR10050">
    <property type="entry name" value="DOLICHYL-PHOSPHATE-MANNOSE--PROTEIN MANNOSYLTRANSFERASE"/>
    <property type="match status" value="1"/>
</dbReference>
<comment type="catalytic activity">
    <reaction evidence="13 14">
        <text>a di-trans,poly-cis-dolichyl beta-D-mannosyl phosphate + L-seryl-[protein] = 3-O-(alpha-D-mannosyl)-L-seryl-[protein] + a di-trans,poly-cis-dolichyl phosphate + H(+)</text>
        <dbReference type="Rhea" id="RHEA:17377"/>
        <dbReference type="Rhea" id="RHEA-COMP:9863"/>
        <dbReference type="Rhea" id="RHEA-COMP:13546"/>
        <dbReference type="Rhea" id="RHEA-COMP:19498"/>
        <dbReference type="Rhea" id="RHEA-COMP:19501"/>
        <dbReference type="ChEBI" id="CHEBI:15378"/>
        <dbReference type="ChEBI" id="CHEBI:29999"/>
        <dbReference type="ChEBI" id="CHEBI:57683"/>
        <dbReference type="ChEBI" id="CHEBI:58211"/>
        <dbReference type="ChEBI" id="CHEBI:137321"/>
        <dbReference type="EC" id="2.4.1.109"/>
    </reaction>
</comment>
<feature type="transmembrane region" description="Helical" evidence="14">
    <location>
        <begin position="231"/>
        <end position="264"/>
    </location>
</feature>
<evidence type="ECO:0000256" key="3">
    <source>
        <dbReference type="ARBA" id="ARBA00007222"/>
    </source>
</evidence>
<comment type="catalytic activity">
    <reaction evidence="12 14">
        <text>a di-trans,poly-cis-dolichyl beta-D-mannosyl phosphate + L-threonyl-[protein] = 3-O-(alpha-D-mannosyl)-L-threonyl-[protein] + a di-trans,poly-cis-dolichyl phosphate + H(+)</text>
        <dbReference type="Rhea" id="RHEA:53396"/>
        <dbReference type="Rhea" id="RHEA-COMP:11060"/>
        <dbReference type="Rhea" id="RHEA-COMP:13547"/>
        <dbReference type="Rhea" id="RHEA-COMP:19498"/>
        <dbReference type="Rhea" id="RHEA-COMP:19501"/>
        <dbReference type="ChEBI" id="CHEBI:15378"/>
        <dbReference type="ChEBI" id="CHEBI:30013"/>
        <dbReference type="ChEBI" id="CHEBI:57683"/>
        <dbReference type="ChEBI" id="CHEBI:58211"/>
        <dbReference type="ChEBI" id="CHEBI:137323"/>
        <dbReference type="EC" id="2.4.1.109"/>
    </reaction>
</comment>
<evidence type="ECO:0000256" key="6">
    <source>
        <dbReference type="ARBA" id="ARBA00022679"/>
    </source>
</evidence>
<keyword evidence="11 14" id="KW-0472">Membrane</keyword>
<sequence length="754" mass="87184">MDTLKRRHHFTPTPDSPPPKYSDTFESVDFYCEKESKIFKSNQKTKATSLYAYSTEFIRKYQHWIAATLLTLISVWTRFRLIGKARKVIWDEAHFGKFGSFYLKNEFYFDVHPPLGKMLVGFSGVLANYNGSFSFESGQTYPDDLDIVTMRVFNAAWGVMLVPLAYGTARYLGLSIKSCILAATMVLLDNALLTISRFVLLDSMLLFFTGATFFCLAGFRSKRDEPFSLAWWAWMFGLGMSLGCVLSVKWVGLFAVALAGTYTLEDLWDMLGDLQMPKKTYFCHWLARGVCLIAIPSVIYVASFAAHFYLLSNSGPGDANMSSLFQARLNGSSFKNNPLEIVFGSNVTIKNVAYGGGLLHSHPHMYPDGSKQQQITGYGFKDDNNLWQVRYPRTNDSTQEQKTHESDSLEFLQDGDIIRLYHLATHHNLHSHPIYAPVSTKHWEVSAYGSEEVGDVQDNWRVEIVKDMSDKDTKQVKALSTRFRLRHIFLDCLLASHNVLLPQWGFRQQEVVCDRKSLPSDPHTWWNIEDNHHSALPPAPENAYRSHFWQDFWHLNVMMWHSNNALVPDPDKDDLLASGPTEWPLVSVGLRMCSWDEKSIKYYLIGNPVVWWSSTLAIVSFVMATGVYMIRKRRHLVDMTPGRWNQFCSVGKLFFLGWFFHYIPFYMMGRITYIHHYFPALYFSVFMVPFLLEHFVESMSVQKRYAVYGIMFCLVIVNFVYFAPFSFGMEGDIKLYANRHWFKHWNLIENRNHF</sequence>
<dbReference type="Proteomes" id="UP000253551">
    <property type="component" value="Unassembled WGS sequence"/>
</dbReference>
<comment type="similarity">
    <text evidence="3 14">Belongs to the glycosyltransferase 39 family.</text>
</comment>
<evidence type="ECO:0000256" key="13">
    <source>
        <dbReference type="ARBA" id="ARBA00045102"/>
    </source>
</evidence>
<evidence type="ECO:0000256" key="12">
    <source>
        <dbReference type="ARBA" id="ARBA00045085"/>
    </source>
</evidence>
<keyword evidence="5 14" id="KW-0328">Glycosyltransferase</keyword>
<feature type="transmembrane region" description="Helical" evidence="14">
    <location>
        <begin position="61"/>
        <end position="79"/>
    </location>
</feature>
<evidence type="ECO:0000313" key="18">
    <source>
        <dbReference type="Proteomes" id="UP000253551"/>
    </source>
</evidence>
<keyword evidence="7 14" id="KW-0812">Transmembrane</keyword>
<dbReference type="PANTHER" id="PTHR10050:SF46">
    <property type="entry name" value="PROTEIN O-MANNOSYL-TRANSFERASE 2"/>
    <property type="match status" value="1"/>
</dbReference>
<reference evidence="17 18" key="1">
    <citation type="journal article" date="2018" name="G3 (Bethesda)">
        <title>Phylogenetic and Phylogenomic Definition of Rhizopus Species.</title>
        <authorList>
            <person name="Gryganskyi A.P."/>
            <person name="Golan J."/>
            <person name="Dolatabadi S."/>
            <person name="Mondo S."/>
            <person name="Robb S."/>
            <person name="Idnurm A."/>
            <person name="Muszewska A."/>
            <person name="Steczkiewicz K."/>
            <person name="Masonjones S."/>
            <person name="Liao H.L."/>
            <person name="Gajdeczka M.T."/>
            <person name="Anike F."/>
            <person name="Vuek A."/>
            <person name="Anishchenko I.M."/>
            <person name="Voigt K."/>
            <person name="de Hoog G.S."/>
            <person name="Smith M.E."/>
            <person name="Heitman J."/>
            <person name="Vilgalys R."/>
            <person name="Stajich J.E."/>
        </authorList>
    </citation>
    <scope>NUCLEOTIDE SEQUENCE [LARGE SCALE GENOMIC DNA]</scope>
    <source>
        <strain evidence="17 18">LSU 92-RS-03</strain>
    </source>
</reference>
<dbReference type="Pfam" id="PF16192">
    <property type="entry name" value="PMT_4TMC"/>
    <property type="match status" value="1"/>
</dbReference>
<evidence type="ECO:0000256" key="15">
    <source>
        <dbReference type="SAM" id="MobiDB-lite"/>
    </source>
</evidence>
<dbReference type="PROSITE" id="PS50919">
    <property type="entry name" value="MIR"/>
    <property type="match status" value="3"/>
</dbReference>
<organism evidence="17 18">
    <name type="scientific">Rhizopus stolonifer</name>
    <name type="common">Rhizopus nigricans</name>
    <dbReference type="NCBI Taxonomy" id="4846"/>
    <lineage>
        <taxon>Eukaryota</taxon>
        <taxon>Fungi</taxon>
        <taxon>Fungi incertae sedis</taxon>
        <taxon>Mucoromycota</taxon>
        <taxon>Mucoromycotina</taxon>
        <taxon>Mucoromycetes</taxon>
        <taxon>Mucorales</taxon>
        <taxon>Mucorineae</taxon>
        <taxon>Rhizopodaceae</taxon>
        <taxon>Rhizopus</taxon>
    </lineage>
</organism>
<feature type="transmembrane region" description="Helical" evidence="14">
    <location>
        <begin position="650"/>
        <end position="668"/>
    </location>
</feature>
<proteinExistence type="inferred from homology"/>
<comment type="caution">
    <text evidence="17">The sequence shown here is derived from an EMBL/GenBank/DDBJ whole genome shotgun (WGS) entry which is preliminary data.</text>
</comment>
<evidence type="ECO:0000256" key="11">
    <source>
        <dbReference type="ARBA" id="ARBA00023136"/>
    </source>
</evidence>
<evidence type="ECO:0000259" key="16">
    <source>
        <dbReference type="PROSITE" id="PS50919"/>
    </source>
</evidence>
<keyword evidence="8" id="KW-0677">Repeat</keyword>
<dbReference type="Gene3D" id="2.80.10.50">
    <property type="match status" value="1"/>
</dbReference>
<dbReference type="InterPro" id="IPR036300">
    <property type="entry name" value="MIR_dom_sf"/>
</dbReference>
<evidence type="ECO:0000256" key="7">
    <source>
        <dbReference type="ARBA" id="ARBA00022692"/>
    </source>
</evidence>
<feature type="domain" description="MIR" evidence="16">
    <location>
        <begin position="473"/>
        <end position="531"/>
    </location>
</feature>
<comment type="subcellular location">
    <subcellularLocation>
        <location evidence="1 14">Endoplasmic reticulum membrane</location>
        <topology evidence="1 14">Multi-pass membrane protein</topology>
    </subcellularLocation>
</comment>
<dbReference type="AlphaFoldDB" id="A0A367KY67"/>
<evidence type="ECO:0000256" key="9">
    <source>
        <dbReference type="ARBA" id="ARBA00022824"/>
    </source>
</evidence>
<name>A0A367KY67_RHIST</name>
<dbReference type="InterPro" id="IPR032421">
    <property type="entry name" value="PMT_4TMC"/>
</dbReference>
<dbReference type="EMBL" id="PJQM01000030">
    <property type="protein sequence ID" value="RCI07126.1"/>
    <property type="molecule type" value="Genomic_DNA"/>
</dbReference>
<feature type="transmembrane region" description="Helical" evidence="14">
    <location>
        <begin position="609"/>
        <end position="630"/>
    </location>
</feature>
<accession>A0A367KY67</accession>
<feature type="domain" description="MIR" evidence="16">
    <location>
        <begin position="338"/>
        <end position="392"/>
    </location>
</feature>
<feature type="domain" description="MIR" evidence="16">
    <location>
        <begin position="409"/>
        <end position="465"/>
    </location>
</feature>
<feature type="transmembrane region" description="Helical" evidence="14">
    <location>
        <begin position="199"/>
        <end position="219"/>
    </location>
</feature>
<dbReference type="Pfam" id="PF02366">
    <property type="entry name" value="PMT"/>
    <property type="match status" value="1"/>
</dbReference>
<evidence type="ECO:0000256" key="8">
    <source>
        <dbReference type="ARBA" id="ARBA00022737"/>
    </source>
</evidence>
<dbReference type="Pfam" id="PF02815">
    <property type="entry name" value="MIR"/>
    <property type="match status" value="1"/>
</dbReference>
<dbReference type="SUPFAM" id="SSF82109">
    <property type="entry name" value="MIR domain"/>
    <property type="match status" value="1"/>
</dbReference>
<feature type="transmembrane region" description="Helical" evidence="14">
    <location>
        <begin position="148"/>
        <end position="166"/>
    </location>
</feature>